<dbReference type="Proteomes" id="UP001141259">
    <property type="component" value="Unassembled WGS sequence"/>
</dbReference>
<dbReference type="InterPro" id="IPR011712">
    <property type="entry name" value="Sig_transdc_His_kin_sub3_dim/P"/>
</dbReference>
<proteinExistence type="predicted"/>
<dbReference type="Pfam" id="PF02518">
    <property type="entry name" value="HATPase_c"/>
    <property type="match status" value="1"/>
</dbReference>
<dbReference type="InterPro" id="IPR003594">
    <property type="entry name" value="HATPase_dom"/>
</dbReference>
<keyword evidence="4" id="KW-0808">Transferase</keyword>
<dbReference type="CDD" id="cd16917">
    <property type="entry name" value="HATPase_UhpB-NarQ-NarX-like"/>
    <property type="match status" value="1"/>
</dbReference>
<gene>
    <name evidence="11" type="ORF">NZH93_47940</name>
</gene>
<keyword evidence="7" id="KW-0067">ATP-binding</keyword>
<keyword evidence="6 11" id="KW-0418">Kinase</keyword>
<dbReference type="GO" id="GO:0005524">
    <property type="term" value="F:ATP binding"/>
    <property type="evidence" value="ECO:0007669"/>
    <property type="project" value="UniProtKB-KW"/>
</dbReference>
<dbReference type="InterPro" id="IPR036890">
    <property type="entry name" value="HATPase_C_sf"/>
</dbReference>
<dbReference type="Gene3D" id="3.30.565.10">
    <property type="entry name" value="Histidine kinase-like ATPase, C-terminal domain"/>
    <property type="match status" value="1"/>
</dbReference>
<feature type="transmembrane region" description="Helical" evidence="9">
    <location>
        <begin position="97"/>
        <end position="116"/>
    </location>
</feature>
<feature type="domain" description="Histidine kinase/HSP90-like ATPase" evidence="10">
    <location>
        <begin position="271"/>
        <end position="361"/>
    </location>
</feature>
<evidence type="ECO:0000256" key="9">
    <source>
        <dbReference type="SAM" id="Phobius"/>
    </source>
</evidence>
<keyword evidence="3" id="KW-0597">Phosphoprotein</keyword>
<feature type="transmembrane region" description="Helical" evidence="9">
    <location>
        <begin position="57"/>
        <end position="85"/>
    </location>
</feature>
<feature type="transmembrane region" description="Helical" evidence="9">
    <location>
        <begin position="122"/>
        <end position="141"/>
    </location>
</feature>
<dbReference type="Pfam" id="PF07730">
    <property type="entry name" value="HisKA_3"/>
    <property type="match status" value="1"/>
</dbReference>
<dbReference type="GO" id="GO:0000155">
    <property type="term" value="F:phosphorelay sensor kinase activity"/>
    <property type="evidence" value="ECO:0007669"/>
    <property type="project" value="InterPro"/>
</dbReference>
<keyword evidence="8" id="KW-0902">Two-component regulatory system</keyword>
<dbReference type="GO" id="GO:0016020">
    <property type="term" value="C:membrane"/>
    <property type="evidence" value="ECO:0007669"/>
    <property type="project" value="InterPro"/>
</dbReference>
<evidence type="ECO:0000256" key="1">
    <source>
        <dbReference type="ARBA" id="ARBA00000085"/>
    </source>
</evidence>
<evidence type="ECO:0000259" key="10">
    <source>
        <dbReference type="SMART" id="SM00387"/>
    </source>
</evidence>
<dbReference type="SUPFAM" id="SSF55874">
    <property type="entry name" value="ATPase domain of HSP90 chaperone/DNA topoisomerase II/histidine kinase"/>
    <property type="match status" value="1"/>
</dbReference>
<name>A0A9X2VXN9_9PSEU</name>
<dbReference type="InterPro" id="IPR050482">
    <property type="entry name" value="Sensor_HK_TwoCompSys"/>
</dbReference>
<dbReference type="EC" id="2.7.13.3" evidence="2"/>
<reference evidence="11" key="1">
    <citation type="submission" date="2022-08" db="EMBL/GenBank/DDBJ databases">
        <authorList>
            <person name="Tistechok S."/>
            <person name="Samborskyy M."/>
            <person name="Roman I."/>
        </authorList>
    </citation>
    <scope>NUCLEOTIDE SEQUENCE</scope>
    <source>
        <strain evidence="11">DSM 103496</strain>
    </source>
</reference>
<accession>A0A9X2VXN9</accession>
<evidence type="ECO:0000313" key="11">
    <source>
        <dbReference type="EMBL" id="MCS7484610.1"/>
    </source>
</evidence>
<keyword evidence="12" id="KW-1185">Reference proteome</keyword>
<organism evidence="11 12">
    <name type="scientific">Umezawaea endophytica</name>
    <dbReference type="NCBI Taxonomy" id="1654476"/>
    <lineage>
        <taxon>Bacteria</taxon>
        <taxon>Bacillati</taxon>
        <taxon>Actinomycetota</taxon>
        <taxon>Actinomycetes</taxon>
        <taxon>Pseudonocardiales</taxon>
        <taxon>Pseudonocardiaceae</taxon>
        <taxon>Umezawaea</taxon>
    </lineage>
</organism>
<keyword evidence="9" id="KW-0812">Transmembrane</keyword>
<dbReference type="AlphaFoldDB" id="A0A9X2VXN9"/>
<comment type="caution">
    <text evidence="11">The sequence shown here is derived from an EMBL/GenBank/DDBJ whole genome shotgun (WGS) entry which is preliminary data.</text>
</comment>
<evidence type="ECO:0000256" key="8">
    <source>
        <dbReference type="ARBA" id="ARBA00023012"/>
    </source>
</evidence>
<evidence type="ECO:0000313" key="12">
    <source>
        <dbReference type="Proteomes" id="UP001141259"/>
    </source>
</evidence>
<evidence type="ECO:0000256" key="2">
    <source>
        <dbReference type="ARBA" id="ARBA00012438"/>
    </source>
</evidence>
<protein>
    <recommendedName>
        <fullName evidence="2">histidine kinase</fullName>
        <ecNumber evidence="2">2.7.13.3</ecNumber>
    </recommendedName>
</protein>
<dbReference type="RefSeq" id="WP_259630057.1">
    <property type="nucleotide sequence ID" value="NZ_JANYMP010000050.1"/>
</dbReference>
<dbReference type="EMBL" id="JANYMP010000050">
    <property type="protein sequence ID" value="MCS7484610.1"/>
    <property type="molecule type" value="Genomic_DNA"/>
</dbReference>
<dbReference type="SMART" id="SM00387">
    <property type="entry name" value="HATPase_c"/>
    <property type="match status" value="1"/>
</dbReference>
<evidence type="ECO:0000256" key="7">
    <source>
        <dbReference type="ARBA" id="ARBA00022840"/>
    </source>
</evidence>
<evidence type="ECO:0000256" key="4">
    <source>
        <dbReference type="ARBA" id="ARBA00022679"/>
    </source>
</evidence>
<dbReference type="GO" id="GO:0046983">
    <property type="term" value="F:protein dimerization activity"/>
    <property type="evidence" value="ECO:0007669"/>
    <property type="project" value="InterPro"/>
</dbReference>
<sequence length="362" mass="37566">MADFRHLRPGELVALDCLAACALAGLYLSLSGQPWAAAALALPVGVRRLWPVPVFVVVAAVSVAVSVTGLVREPFVAAAFALYWVAAVRPGTWRVPTAKIGAASVVVLLGSLSAGSPAGGGVYAFLGIALLGMAWTVGRAVHERRAYATRSALQRTAHAVAEERLRIARELHDVVAHSIGVIAVKAGVANHVLAVRPQEAGEALLVIETASRSALAEMRHLLGALRSGTVEESDLRPAPGLAGLGDLVDRVRAAGVEVDARIGAVGGLPEGLDRSAYRIAQEALTNVVKHAPSAHCVLVVAVEGGHLRIDVTDDGRFVEPSSNGHGLIGMRERVALYGGTFDAGPQPEGGFAVRVRIPCGEP</sequence>
<dbReference type="PANTHER" id="PTHR24421:SF10">
    <property type="entry name" value="NITRATE_NITRITE SENSOR PROTEIN NARQ"/>
    <property type="match status" value="1"/>
</dbReference>
<keyword evidence="9" id="KW-1133">Transmembrane helix</keyword>
<keyword evidence="9" id="KW-0472">Membrane</keyword>
<evidence type="ECO:0000256" key="6">
    <source>
        <dbReference type="ARBA" id="ARBA00022777"/>
    </source>
</evidence>
<keyword evidence="5" id="KW-0547">Nucleotide-binding</keyword>
<dbReference type="Gene3D" id="1.20.5.1930">
    <property type="match status" value="1"/>
</dbReference>
<evidence type="ECO:0000256" key="5">
    <source>
        <dbReference type="ARBA" id="ARBA00022741"/>
    </source>
</evidence>
<dbReference type="PANTHER" id="PTHR24421">
    <property type="entry name" value="NITRATE/NITRITE SENSOR PROTEIN NARX-RELATED"/>
    <property type="match status" value="1"/>
</dbReference>
<comment type="catalytic activity">
    <reaction evidence="1">
        <text>ATP + protein L-histidine = ADP + protein N-phospho-L-histidine.</text>
        <dbReference type="EC" id="2.7.13.3"/>
    </reaction>
</comment>
<evidence type="ECO:0000256" key="3">
    <source>
        <dbReference type="ARBA" id="ARBA00022553"/>
    </source>
</evidence>